<dbReference type="EMBL" id="BSSQ01000004">
    <property type="protein sequence ID" value="GLX66667.1"/>
    <property type="molecule type" value="Genomic_DNA"/>
</dbReference>
<dbReference type="RefSeq" id="WP_284237382.1">
    <property type="nucleotide sequence ID" value="NZ_BSSQ01000004.1"/>
</dbReference>
<keyword evidence="1" id="KW-0812">Transmembrane</keyword>
<name>A0ABQ6GC66_9BACL</name>
<keyword evidence="1" id="KW-0472">Membrane</keyword>
<reference evidence="2 3" key="1">
    <citation type="submission" date="2023-03" db="EMBL/GenBank/DDBJ databases">
        <title>Draft genome sequence of the bacteria which degrade cell wall of Tricholomamatutake.</title>
        <authorList>
            <person name="Konishi Y."/>
            <person name="Fukuta Y."/>
            <person name="Shirasaka N."/>
        </authorList>
    </citation>
    <scope>NUCLEOTIDE SEQUENCE [LARGE SCALE GENOMIC DNA]</scope>
    <source>
        <strain evidence="3">mu1</strain>
    </source>
</reference>
<keyword evidence="1" id="KW-1133">Transmembrane helix</keyword>
<evidence type="ECO:0000256" key="1">
    <source>
        <dbReference type="SAM" id="Phobius"/>
    </source>
</evidence>
<protein>
    <recommendedName>
        <fullName evidence="4">DUF4829 domain-containing protein</fullName>
    </recommendedName>
</protein>
<feature type="transmembrane region" description="Helical" evidence="1">
    <location>
        <begin position="7"/>
        <end position="25"/>
    </location>
</feature>
<dbReference type="Proteomes" id="UP001157114">
    <property type="component" value="Unassembled WGS sequence"/>
</dbReference>
<comment type="caution">
    <text evidence="2">The sequence shown here is derived from an EMBL/GenBank/DDBJ whole genome shotgun (WGS) entry which is preliminary data.</text>
</comment>
<gene>
    <name evidence="2" type="ORF">MU1_10110</name>
</gene>
<accession>A0ABQ6GC66</accession>
<evidence type="ECO:0000313" key="2">
    <source>
        <dbReference type="EMBL" id="GLX66667.1"/>
    </source>
</evidence>
<evidence type="ECO:0000313" key="3">
    <source>
        <dbReference type="Proteomes" id="UP001157114"/>
    </source>
</evidence>
<evidence type="ECO:0008006" key="4">
    <source>
        <dbReference type="Google" id="ProtNLM"/>
    </source>
</evidence>
<sequence length="134" mass="15415">MGRKTSIFITILAAAIAIASSYYYIMLYTPNHTVSKVLDASIQGESIQELDATNNAVLESFWSSVNETTRFKYSIKRVEAGWKKREFLVYIEKINYNQENNVTGIIHGSLYFKLSRSFINNWTITDIRVTEQLT</sequence>
<proteinExistence type="predicted"/>
<keyword evidence="3" id="KW-1185">Reference proteome</keyword>
<organism evidence="2 3">
    <name type="scientific">Paenibacillus glycanilyticus</name>
    <dbReference type="NCBI Taxonomy" id="126569"/>
    <lineage>
        <taxon>Bacteria</taxon>
        <taxon>Bacillati</taxon>
        <taxon>Bacillota</taxon>
        <taxon>Bacilli</taxon>
        <taxon>Bacillales</taxon>
        <taxon>Paenibacillaceae</taxon>
        <taxon>Paenibacillus</taxon>
    </lineage>
</organism>